<reference evidence="10 11" key="1">
    <citation type="journal article" date="2016" name="Nat. Commun.">
        <title>Thousands of microbial genomes shed light on interconnected biogeochemical processes in an aquifer system.</title>
        <authorList>
            <person name="Anantharaman K."/>
            <person name="Brown C.T."/>
            <person name="Hug L.A."/>
            <person name="Sharon I."/>
            <person name="Castelle C.J."/>
            <person name="Probst A.J."/>
            <person name="Thomas B.C."/>
            <person name="Singh A."/>
            <person name="Wilkins M.J."/>
            <person name="Karaoz U."/>
            <person name="Brodie E.L."/>
            <person name="Williams K.H."/>
            <person name="Hubbard S.S."/>
            <person name="Banfield J.F."/>
        </authorList>
    </citation>
    <scope>NUCLEOTIDE SEQUENCE [LARGE SCALE GENOMIC DNA]</scope>
</reference>
<dbReference type="NCBIfam" id="TIGR00041">
    <property type="entry name" value="DTMP_kinase"/>
    <property type="match status" value="1"/>
</dbReference>
<dbReference type="EMBL" id="MGAY01000047">
    <property type="protein sequence ID" value="OGK56119.1"/>
    <property type="molecule type" value="Genomic_DNA"/>
</dbReference>
<dbReference type="EC" id="2.7.4.9" evidence="8"/>
<accession>A0A1F7JKI4</accession>
<evidence type="ECO:0000256" key="2">
    <source>
        <dbReference type="ARBA" id="ARBA00022679"/>
    </source>
</evidence>
<evidence type="ECO:0000256" key="3">
    <source>
        <dbReference type="ARBA" id="ARBA00022727"/>
    </source>
</evidence>
<dbReference type="AlphaFoldDB" id="A0A1F7JKI4"/>
<dbReference type="CDD" id="cd01672">
    <property type="entry name" value="TMPK"/>
    <property type="match status" value="1"/>
</dbReference>
<evidence type="ECO:0000256" key="8">
    <source>
        <dbReference type="HAMAP-Rule" id="MF_00165"/>
    </source>
</evidence>
<dbReference type="STRING" id="1802074.A3J15_01865"/>
<dbReference type="InterPro" id="IPR027417">
    <property type="entry name" value="P-loop_NTPase"/>
</dbReference>
<comment type="function">
    <text evidence="8">Phosphorylation of dTMP to form dTDP in both de novo and salvage pathways of dTTP synthesis.</text>
</comment>
<comment type="caution">
    <text evidence="8">Lacks conserved residue(s) required for the propagation of feature annotation.</text>
</comment>
<evidence type="ECO:0000313" key="10">
    <source>
        <dbReference type="EMBL" id="OGK56119.1"/>
    </source>
</evidence>
<comment type="caution">
    <text evidence="10">The sequence shown here is derived from an EMBL/GenBank/DDBJ whole genome shotgun (WGS) entry which is preliminary data.</text>
</comment>
<dbReference type="InterPro" id="IPR018094">
    <property type="entry name" value="Thymidylate_kinase"/>
</dbReference>
<comment type="similarity">
    <text evidence="1 8">Belongs to the thymidylate kinase family.</text>
</comment>
<name>A0A1F7JKI4_9BACT</name>
<sequence length="226" mass="25948">MGLFITIEGSDFTGKSSTVIPGLQKALNNVHLPVLVSREPGGTKKGEAIRKQIFNQRAKGASALELAMLFNQARAIHLQEKIFPYLGKKKEKKTIVILDRYLDSTRVYQGYEGGLEMEKIFDLEKKYIDNYLPDLTLLLYLPEDKFYTVMTERIRDARDHNSWDQDKLSYQLDRQRLYLKLPVLAKSRGEARVFRLIDASKSKGAVVKKCISACRPYIKKKFNVVI</sequence>
<dbReference type="GO" id="GO:0004798">
    <property type="term" value="F:dTMP kinase activity"/>
    <property type="evidence" value="ECO:0007669"/>
    <property type="project" value="UniProtKB-UniRule"/>
</dbReference>
<keyword evidence="6 8" id="KW-0067">ATP-binding</keyword>
<dbReference type="HAMAP" id="MF_00165">
    <property type="entry name" value="Thymidylate_kinase"/>
    <property type="match status" value="1"/>
</dbReference>
<gene>
    <name evidence="8" type="primary">tmk</name>
    <name evidence="10" type="ORF">A3J15_01865</name>
</gene>
<dbReference type="GO" id="GO:0006233">
    <property type="term" value="P:dTDP biosynthetic process"/>
    <property type="evidence" value="ECO:0007669"/>
    <property type="project" value="InterPro"/>
</dbReference>
<dbReference type="GO" id="GO:0006235">
    <property type="term" value="P:dTTP biosynthetic process"/>
    <property type="evidence" value="ECO:0007669"/>
    <property type="project" value="UniProtKB-UniRule"/>
</dbReference>
<evidence type="ECO:0000256" key="6">
    <source>
        <dbReference type="ARBA" id="ARBA00022840"/>
    </source>
</evidence>
<keyword evidence="2 8" id="KW-0808">Transferase</keyword>
<dbReference type="GO" id="GO:0006227">
    <property type="term" value="P:dUDP biosynthetic process"/>
    <property type="evidence" value="ECO:0007669"/>
    <property type="project" value="TreeGrafter"/>
</dbReference>
<feature type="domain" description="Thymidylate kinase-like" evidence="9">
    <location>
        <begin position="7"/>
        <end position="208"/>
    </location>
</feature>
<dbReference type="InterPro" id="IPR018095">
    <property type="entry name" value="Thymidylate_kin_CS"/>
</dbReference>
<dbReference type="PROSITE" id="PS01331">
    <property type="entry name" value="THYMIDYLATE_KINASE"/>
    <property type="match status" value="1"/>
</dbReference>
<protein>
    <recommendedName>
        <fullName evidence="8">Thymidylate kinase</fullName>
        <ecNumber evidence="8">2.7.4.9</ecNumber>
    </recommendedName>
    <alternativeName>
        <fullName evidence="8">dTMP kinase</fullName>
    </alternativeName>
</protein>
<dbReference type="SUPFAM" id="SSF52540">
    <property type="entry name" value="P-loop containing nucleoside triphosphate hydrolases"/>
    <property type="match status" value="1"/>
</dbReference>
<dbReference type="PANTHER" id="PTHR10344:SF4">
    <property type="entry name" value="UMP-CMP KINASE 2, MITOCHONDRIAL"/>
    <property type="match status" value="1"/>
</dbReference>
<evidence type="ECO:0000256" key="4">
    <source>
        <dbReference type="ARBA" id="ARBA00022741"/>
    </source>
</evidence>
<keyword evidence="5 8" id="KW-0418">Kinase</keyword>
<dbReference type="GO" id="GO:0005524">
    <property type="term" value="F:ATP binding"/>
    <property type="evidence" value="ECO:0007669"/>
    <property type="project" value="UniProtKB-UniRule"/>
</dbReference>
<proteinExistence type="inferred from homology"/>
<evidence type="ECO:0000256" key="7">
    <source>
        <dbReference type="ARBA" id="ARBA00048743"/>
    </source>
</evidence>
<dbReference type="Pfam" id="PF02223">
    <property type="entry name" value="Thymidylate_kin"/>
    <property type="match status" value="1"/>
</dbReference>
<comment type="catalytic activity">
    <reaction evidence="7 8">
        <text>dTMP + ATP = dTDP + ADP</text>
        <dbReference type="Rhea" id="RHEA:13517"/>
        <dbReference type="ChEBI" id="CHEBI:30616"/>
        <dbReference type="ChEBI" id="CHEBI:58369"/>
        <dbReference type="ChEBI" id="CHEBI:63528"/>
        <dbReference type="ChEBI" id="CHEBI:456216"/>
        <dbReference type="EC" id="2.7.4.9"/>
    </reaction>
</comment>
<dbReference type="GO" id="GO:0005829">
    <property type="term" value="C:cytosol"/>
    <property type="evidence" value="ECO:0007669"/>
    <property type="project" value="TreeGrafter"/>
</dbReference>
<dbReference type="PANTHER" id="PTHR10344">
    <property type="entry name" value="THYMIDYLATE KINASE"/>
    <property type="match status" value="1"/>
</dbReference>
<evidence type="ECO:0000256" key="5">
    <source>
        <dbReference type="ARBA" id="ARBA00022777"/>
    </source>
</evidence>
<dbReference type="InterPro" id="IPR039430">
    <property type="entry name" value="Thymidylate_kin-like_dom"/>
</dbReference>
<keyword evidence="3 8" id="KW-0545">Nucleotide biosynthesis</keyword>
<evidence type="ECO:0000256" key="1">
    <source>
        <dbReference type="ARBA" id="ARBA00009776"/>
    </source>
</evidence>
<organism evidence="10 11">
    <name type="scientific">Candidatus Roizmanbacteria bacterium RIFCSPLOWO2_02_FULL_38_10</name>
    <dbReference type="NCBI Taxonomy" id="1802074"/>
    <lineage>
        <taxon>Bacteria</taxon>
        <taxon>Candidatus Roizmaniibacteriota</taxon>
    </lineage>
</organism>
<keyword evidence="4 8" id="KW-0547">Nucleotide-binding</keyword>
<evidence type="ECO:0000259" key="9">
    <source>
        <dbReference type="Pfam" id="PF02223"/>
    </source>
</evidence>
<evidence type="ECO:0000313" key="11">
    <source>
        <dbReference type="Proteomes" id="UP000176376"/>
    </source>
</evidence>
<dbReference type="Gene3D" id="3.40.50.300">
    <property type="entry name" value="P-loop containing nucleotide triphosphate hydrolases"/>
    <property type="match status" value="1"/>
</dbReference>
<dbReference type="Proteomes" id="UP000176376">
    <property type="component" value="Unassembled WGS sequence"/>
</dbReference>